<keyword evidence="3" id="KW-1185">Reference proteome</keyword>
<reference evidence="3" key="1">
    <citation type="submission" date="2014-03" db="EMBL/GenBank/DDBJ databases">
        <authorList>
            <person name="Aksoy S."/>
            <person name="Warren W."/>
            <person name="Wilson R.K."/>
        </authorList>
    </citation>
    <scope>NUCLEOTIDE SEQUENCE [LARGE SCALE GENOMIC DNA]</scope>
    <source>
        <strain evidence="3">IAEA</strain>
    </source>
</reference>
<accession>A0A1B0A0S8</accession>
<evidence type="ECO:0000313" key="3">
    <source>
        <dbReference type="Proteomes" id="UP000092445"/>
    </source>
</evidence>
<dbReference type="AlphaFoldDB" id="A0A1B0A0S8"/>
<feature type="transmembrane region" description="Helical" evidence="1">
    <location>
        <begin position="57"/>
        <end position="81"/>
    </location>
</feature>
<dbReference type="Proteomes" id="UP000092445">
    <property type="component" value="Unassembled WGS sequence"/>
</dbReference>
<proteinExistence type="predicted"/>
<sequence>MLEMTGKFENVNLRNVLSTLSNLQGLLEKKYKYMHIVLDSVFELVALLQRYVNNFVIITACRVALLLFLFNLIYDLFIIFLNKSLLINVLPRQKVVGEETMFAAKVPKLEIVALASRNSIE</sequence>
<reference evidence="2" key="2">
    <citation type="submission" date="2020-05" db="UniProtKB">
        <authorList>
            <consortium name="EnsemblMetazoa"/>
        </authorList>
    </citation>
    <scope>IDENTIFICATION</scope>
    <source>
        <strain evidence="2">IAEA</strain>
    </source>
</reference>
<keyword evidence="1" id="KW-0472">Membrane</keyword>
<evidence type="ECO:0000313" key="2">
    <source>
        <dbReference type="EnsemblMetazoa" id="GPAI030952-PA"/>
    </source>
</evidence>
<dbReference type="EnsemblMetazoa" id="GPAI030952-RA">
    <property type="protein sequence ID" value="GPAI030952-PA"/>
    <property type="gene ID" value="GPAI030952"/>
</dbReference>
<protein>
    <submittedName>
        <fullName evidence="2">Uncharacterized protein</fullName>
    </submittedName>
</protein>
<evidence type="ECO:0000256" key="1">
    <source>
        <dbReference type="SAM" id="Phobius"/>
    </source>
</evidence>
<dbReference type="VEuPathDB" id="VectorBase:GPAI030952"/>
<keyword evidence="1" id="KW-0812">Transmembrane</keyword>
<keyword evidence="1" id="KW-1133">Transmembrane helix</keyword>
<organism evidence="2 3">
    <name type="scientific">Glossina pallidipes</name>
    <name type="common">Tsetse fly</name>
    <dbReference type="NCBI Taxonomy" id="7398"/>
    <lineage>
        <taxon>Eukaryota</taxon>
        <taxon>Metazoa</taxon>
        <taxon>Ecdysozoa</taxon>
        <taxon>Arthropoda</taxon>
        <taxon>Hexapoda</taxon>
        <taxon>Insecta</taxon>
        <taxon>Pterygota</taxon>
        <taxon>Neoptera</taxon>
        <taxon>Endopterygota</taxon>
        <taxon>Diptera</taxon>
        <taxon>Brachycera</taxon>
        <taxon>Muscomorpha</taxon>
        <taxon>Hippoboscoidea</taxon>
        <taxon>Glossinidae</taxon>
        <taxon>Glossina</taxon>
    </lineage>
</organism>
<name>A0A1B0A0S8_GLOPL</name>